<dbReference type="SUPFAM" id="SSF51430">
    <property type="entry name" value="NAD(P)-linked oxidoreductase"/>
    <property type="match status" value="1"/>
</dbReference>
<feature type="active site" description="Proton donor" evidence="2">
    <location>
        <position position="52"/>
    </location>
</feature>
<sequence>MPIHTSVTLNTGDEMPTIGLGTWKSAPEEVEQAVAFALKEAGYRHIDTAYAYRNEKGVGQGIKASGVPRNEIFLTTKLPNTHHGAVQAALDESLSNLGTDYLDLWLMHWPAPMKDGNIGKADKSLDWLDAWKQMEKIYETQRDKVKAIGISNFSVEFLERLLKEAKVTPAVNQIELHPQTEVIELCREKGIALTAYSPLGSANSPLLTDPTVTKIAEAHGVHPARILVSIWANTNGVAVLPKSVKPARIAENNKVVELAPEEIAELFKIEKRSKFRACKPLWTGWGTLGFPDVQE</sequence>
<dbReference type="PROSITE" id="PS00798">
    <property type="entry name" value="ALDOKETO_REDUCTASE_1"/>
    <property type="match status" value="1"/>
</dbReference>
<accession>A0A8H3GXQ2</accession>
<name>A0A8H3GXQ2_9AGAM</name>
<dbReference type="GO" id="GO:0016616">
    <property type="term" value="F:oxidoreductase activity, acting on the CH-OH group of donors, NAD or NADP as acceptor"/>
    <property type="evidence" value="ECO:0007669"/>
    <property type="project" value="UniProtKB-ARBA"/>
</dbReference>
<feature type="site" description="Lowers pKa of active site Tyr" evidence="4">
    <location>
        <position position="77"/>
    </location>
</feature>
<proteinExistence type="predicted"/>
<dbReference type="PANTHER" id="PTHR11732">
    <property type="entry name" value="ALDO/KETO REDUCTASE"/>
    <property type="match status" value="1"/>
</dbReference>
<gene>
    <name evidence="6" type="ORF">RDB_LOCUS75275</name>
</gene>
<feature type="domain" description="NADP-dependent oxidoreductase" evidence="5">
    <location>
        <begin position="18"/>
        <end position="269"/>
    </location>
</feature>
<dbReference type="InterPro" id="IPR020471">
    <property type="entry name" value="AKR"/>
</dbReference>
<dbReference type="AlphaFoldDB" id="A0A8H3GXQ2"/>
<evidence type="ECO:0000256" key="2">
    <source>
        <dbReference type="PIRSR" id="PIRSR000097-1"/>
    </source>
</evidence>
<dbReference type="EMBL" id="CAJMXA010001863">
    <property type="protein sequence ID" value="CAE6471562.1"/>
    <property type="molecule type" value="Genomic_DNA"/>
</dbReference>
<protein>
    <recommendedName>
        <fullName evidence="5">NADP-dependent oxidoreductase domain-containing protein</fullName>
    </recommendedName>
</protein>
<dbReference type="CDD" id="cd19071">
    <property type="entry name" value="AKR_AKR1-5-like"/>
    <property type="match status" value="1"/>
</dbReference>
<evidence type="ECO:0000259" key="5">
    <source>
        <dbReference type="Pfam" id="PF00248"/>
    </source>
</evidence>
<evidence type="ECO:0000256" key="1">
    <source>
        <dbReference type="ARBA" id="ARBA00023002"/>
    </source>
</evidence>
<dbReference type="Proteomes" id="UP000663853">
    <property type="component" value="Unassembled WGS sequence"/>
</dbReference>
<dbReference type="InterPro" id="IPR018170">
    <property type="entry name" value="Aldo/ket_reductase_CS"/>
</dbReference>
<dbReference type="PRINTS" id="PR00069">
    <property type="entry name" value="ALDKETRDTASE"/>
</dbReference>
<dbReference type="InterPro" id="IPR023210">
    <property type="entry name" value="NADP_OxRdtase_dom"/>
</dbReference>
<reference evidence="6" key="1">
    <citation type="submission" date="2021-01" db="EMBL/GenBank/DDBJ databases">
        <authorList>
            <person name="Kaushik A."/>
        </authorList>
    </citation>
    <scope>NUCLEOTIDE SEQUENCE</scope>
    <source>
        <strain evidence="6">AG6-10EEA</strain>
    </source>
</reference>
<evidence type="ECO:0000313" key="7">
    <source>
        <dbReference type="Proteomes" id="UP000663853"/>
    </source>
</evidence>
<organism evidence="6 7">
    <name type="scientific">Rhizoctonia solani</name>
    <dbReference type="NCBI Taxonomy" id="456999"/>
    <lineage>
        <taxon>Eukaryota</taxon>
        <taxon>Fungi</taxon>
        <taxon>Dikarya</taxon>
        <taxon>Basidiomycota</taxon>
        <taxon>Agaricomycotina</taxon>
        <taxon>Agaricomycetes</taxon>
        <taxon>Cantharellales</taxon>
        <taxon>Ceratobasidiaceae</taxon>
        <taxon>Rhizoctonia</taxon>
    </lineage>
</organism>
<dbReference type="Pfam" id="PF00248">
    <property type="entry name" value="Aldo_ket_red"/>
    <property type="match status" value="1"/>
</dbReference>
<comment type="caution">
    <text evidence="6">The sequence shown here is derived from an EMBL/GenBank/DDBJ whole genome shotgun (WGS) entry which is preliminary data.</text>
</comment>
<dbReference type="FunFam" id="3.20.20.100:FF:000002">
    <property type="entry name" value="2,5-diketo-D-gluconic acid reductase A"/>
    <property type="match status" value="1"/>
</dbReference>
<evidence type="ECO:0000256" key="3">
    <source>
        <dbReference type="PIRSR" id="PIRSR000097-2"/>
    </source>
</evidence>
<feature type="binding site" evidence="3">
    <location>
        <position position="108"/>
    </location>
    <ligand>
        <name>substrate</name>
    </ligand>
</feature>
<dbReference type="InterPro" id="IPR036812">
    <property type="entry name" value="NAD(P)_OxRdtase_dom_sf"/>
</dbReference>
<dbReference type="PROSITE" id="PS00063">
    <property type="entry name" value="ALDOKETO_REDUCTASE_3"/>
    <property type="match status" value="1"/>
</dbReference>
<keyword evidence="1" id="KW-0560">Oxidoreductase</keyword>
<evidence type="ECO:0000256" key="4">
    <source>
        <dbReference type="PIRSR" id="PIRSR000097-3"/>
    </source>
</evidence>
<dbReference type="Gene3D" id="3.20.20.100">
    <property type="entry name" value="NADP-dependent oxidoreductase domain"/>
    <property type="match status" value="1"/>
</dbReference>
<evidence type="ECO:0000313" key="6">
    <source>
        <dbReference type="EMBL" id="CAE6471562.1"/>
    </source>
</evidence>
<dbReference type="PIRSF" id="PIRSF000097">
    <property type="entry name" value="AKR"/>
    <property type="match status" value="1"/>
</dbReference>